<dbReference type="Pfam" id="PF00528">
    <property type="entry name" value="BPD_transp_1"/>
    <property type="match status" value="1"/>
</dbReference>
<dbReference type="PANTHER" id="PTHR30177">
    <property type="entry name" value="GLYCINE BETAINE/L-PROLINE TRANSPORT SYSTEM PERMEASE PROTEIN PROW"/>
    <property type="match status" value="1"/>
</dbReference>
<feature type="transmembrane region" description="Helical" evidence="6">
    <location>
        <begin position="277"/>
        <end position="301"/>
    </location>
</feature>
<evidence type="ECO:0000313" key="9">
    <source>
        <dbReference type="Proteomes" id="UP001201985"/>
    </source>
</evidence>
<dbReference type="InterPro" id="IPR051204">
    <property type="entry name" value="ABC_transp_perm/SBD"/>
</dbReference>
<evidence type="ECO:0000256" key="2">
    <source>
        <dbReference type="ARBA" id="ARBA00022448"/>
    </source>
</evidence>
<comment type="subcellular location">
    <subcellularLocation>
        <location evidence="1 6">Cell membrane</location>
        <topology evidence="1 6">Multi-pass membrane protein</topology>
    </subcellularLocation>
</comment>
<dbReference type="SUPFAM" id="SSF161098">
    <property type="entry name" value="MetI-like"/>
    <property type="match status" value="1"/>
</dbReference>
<feature type="transmembrane region" description="Helical" evidence="6">
    <location>
        <begin position="127"/>
        <end position="147"/>
    </location>
</feature>
<comment type="caution">
    <text evidence="8">The sequence shown here is derived from an EMBL/GenBank/DDBJ whole genome shotgun (WGS) entry which is preliminary data.</text>
</comment>
<protein>
    <submittedName>
        <fullName evidence="8">ABC transporter permease subunit</fullName>
    </submittedName>
</protein>
<feature type="transmembrane region" description="Helical" evidence="6">
    <location>
        <begin position="59"/>
        <end position="82"/>
    </location>
</feature>
<dbReference type="Gene3D" id="1.10.3720.10">
    <property type="entry name" value="MetI-like"/>
    <property type="match status" value="1"/>
</dbReference>
<evidence type="ECO:0000256" key="5">
    <source>
        <dbReference type="ARBA" id="ARBA00023136"/>
    </source>
</evidence>
<dbReference type="PROSITE" id="PS50928">
    <property type="entry name" value="ABC_TM1"/>
    <property type="match status" value="1"/>
</dbReference>
<keyword evidence="2 6" id="KW-0813">Transport</keyword>
<keyword evidence="5 6" id="KW-0472">Membrane</keyword>
<feature type="transmembrane region" description="Helical" evidence="6">
    <location>
        <begin position="24"/>
        <end position="47"/>
    </location>
</feature>
<dbReference type="PANTHER" id="PTHR30177:SF30">
    <property type="entry name" value="GLYCINE BETAINE UPTAKE SYSTEM PERMEASE PROTEIN YEHY"/>
    <property type="match status" value="1"/>
</dbReference>
<evidence type="ECO:0000313" key="8">
    <source>
        <dbReference type="EMBL" id="MCI0752983.1"/>
    </source>
</evidence>
<dbReference type="InterPro" id="IPR000515">
    <property type="entry name" value="MetI-like"/>
</dbReference>
<dbReference type="Proteomes" id="UP001201985">
    <property type="component" value="Unassembled WGS sequence"/>
</dbReference>
<feature type="transmembrane region" description="Helical" evidence="6">
    <location>
        <begin position="368"/>
        <end position="394"/>
    </location>
</feature>
<dbReference type="EMBL" id="JALBUU010000004">
    <property type="protein sequence ID" value="MCI0752983.1"/>
    <property type="molecule type" value="Genomic_DNA"/>
</dbReference>
<feature type="transmembrane region" description="Helical" evidence="6">
    <location>
        <begin position="154"/>
        <end position="172"/>
    </location>
</feature>
<dbReference type="InterPro" id="IPR035906">
    <property type="entry name" value="MetI-like_sf"/>
</dbReference>
<reference evidence="8 9" key="1">
    <citation type="submission" date="2022-03" db="EMBL/GenBank/DDBJ databases">
        <title>Complete genome analysis of Roseomonas KG 17.1 : a prolific producer of plant growth promoters.</title>
        <authorList>
            <person name="Saadouli I."/>
            <person name="Najjari A."/>
            <person name="Mosbah A."/>
            <person name="Ouzari H.I."/>
        </authorList>
    </citation>
    <scope>NUCLEOTIDE SEQUENCE [LARGE SCALE GENOMIC DNA]</scope>
    <source>
        <strain evidence="8 9">KG17-1</strain>
    </source>
</reference>
<keyword evidence="4 6" id="KW-1133">Transmembrane helix</keyword>
<evidence type="ECO:0000256" key="4">
    <source>
        <dbReference type="ARBA" id="ARBA00022989"/>
    </source>
</evidence>
<dbReference type="RefSeq" id="WP_120008974.1">
    <property type="nucleotide sequence ID" value="NZ_JALBUU010000004.1"/>
</dbReference>
<accession>A0ABS9W1C2</accession>
<evidence type="ECO:0000256" key="1">
    <source>
        <dbReference type="ARBA" id="ARBA00004651"/>
    </source>
</evidence>
<proteinExistence type="inferred from homology"/>
<feature type="domain" description="ABC transmembrane type-1" evidence="7">
    <location>
        <begin position="192"/>
        <end position="387"/>
    </location>
</feature>
<keyword evidence="9" id="KW-1185">Reference proteome</keyword>
<feature type="transmembrane region" description="Helical" evidence="6">
    <location>
        <begin position="230"/>
        <end position="257"/>
    </location>
</feature>
<sequence>MPSQPAALAARLPLTGTAPPPREAMAVATLSVLAVLAPLVLGVLSLAPNRLLSPRAAAMPQTAGVIICLGLFLGFCLGTALLARRAAWLGWAELAAALALCALLAGIGVAAGEVLRDASPAARATPAAGFWMAMLLLALAAGCCAAGRGGTPRNFMVAVVLGFGLLWAAGLLGNLSVAREASARGAEIRAAAIQHLGLSGSALLLALAVSLPLSLLALRHRKLEAALMGVANGFQVVPSIALFGLLMGPLGALVSWAPGLRDWGVGGIGPAPAVLGIAVYLLLPLCSAFLAGLRVVPPALIDAARGQGLTEAGILRRLRIPLGLGVMLGGLRVAAVQAIGLATLAALIGGGGLGTLVFQGIGQLATDLILLGVLPMVALSLLADGGCAALQAALERGP</sequence>
<keyword evidence="3 6" id="KW-0812">Transmembrane</keyword>
<evidence type="ECO:0000259" key="7">
    <source>
        <dbReference type="PROSITE" id="PS50928"/>
    </source>
</evidence>
<feature type="transmembrane region" description="Helical" evidence="6">
    <location>
        <begin position="322"/>
        <end position="348"/>
    </location>
</feature>
<feature type="transmembrane region" description="Helical" evidence="6">
    <location>
        <begin position="94"/>
        <end position="115"/>
    </location>
</feature>
<evidence type="ECO:0000256" key="6">
    <source>
        <dbReference type="RuleBase" id="RU363032"/>
    </source>
</evidence>
<name>A0ABS9W1C2_9PROT</name>
<comment type="similarity">
    <text evidence="6">Belongs to the binding-protein-dependent transport system permease family.</text>
</comment>
<gene>
    <name evidence="8" type="ORF">MON41_04310</name>
</gene>
<organism evidence="8 9">
    <name type="scientific">Teichococcus vastitatis</name>
    <dbReference type="NCBI Taxonomy" id="2307076"/>
    <lineage>
        <taxon>Bacteria</taxon>
        <taxon>Pseudomonadati</taxon>
        <taxon>Pseudomonadota</taxon>
        <taxon>Alphaproteobacteria</taxon>
        <taxon>Acetobacterales</taxon>
        <taxon>Roseomonadaceae</taxon>
        <taxon>Roseomonas</taxon>
    </lineage>
</organism>
<evidence type="ECO:0000256" key="3">
    <source>
        <dbReference type="ARBA" id="ARBA00022692"/>
    </source>
</evidence>
<feature type="transmembrane region" description="Helical" evidence="6">
    <location>
        <begin position="192"/>
        <end position="218"/>
    </location>
</feature>